<dbReference type="RefSeq" id="WP_267651836.1">
    <property type="nucleotide sequence ID" value="NZ_JAOVZR010000001.1"/>
</dbReference>
<dbReference type="EMBL" id="JAOVZR010000004">
    <property type="protein sequence ID" value="MCY0150874.1"/>
    <property type="molecule type" value="Genomic_DNA"/>
</dbReference>
<dbReference type="EMBL" id="JAOVZR010000001">
    <property type="protein sequence ID" value="MCY0146142.1"/>
    <property type="molecule type" value="Genomic_DNA"/>
</dbReference>
<feature type="domain" description="DUF6950" evidence="1">
    <location>
        <begin position="7"/>
        <end position="130"/>
    </location>
</feature>
<keyword evidence="4" id="KW-1185">Reference proteome</keyword>
<protein>
    <recommendedName>
        <fullName evidence="1">DUF6950 domain-containing protein</fullName>
    </recommendedName>
</protein>
<name>A0ABT3Z2Z5_9HYPH</name>
<evidence type="ECO:0000313" key="3">
    <source>
        <dbReference type="EMBL" id="MCY0150874.1"/>
    </source>
</evidence>
<sequence length="130" mass="14280">MNRAQIVSNIIKTARKEPYAYGVNDCFFLGLKVIDALQGTSHVKAFSGSYKTLRGAHRAMRKRGHGSVVTLYDEMLSEIPWGQSRIGDLAVVLLDDGEHVGVNGGQAWHSITEAGPRSWPLHLAMCAFKV</sequence>
<dbReference type="InterPro" id="IPR053802">
    <property type="entry name" value="DUF6950"/>
</dbReference>
<dbReference type="Proteomes" id="UP001073227">
    <property type="component" value="Unassembled WGS sequence"/>
</dbReference>
<organism evidence="2 4">
    <name type="scientific">Hoeflea algicola</name>
    <dbReference type="NCBI Taxonomy" id="2983763"/>
    <lineage>
        <taxon>Bacteria</taxon>
        <taxon>Pseudomonadati</taxon>
        <taxon>Pseudomonadota</taxon>
        <taxon>Alphaproteobacteria</taxon>
        <taxon>Hyphomicrobiales</taxon>
        <taxon>Rhizobiaceae</taxon>
        <taxon>Hoeflea</taxon>
    </lineage>
</organism>
<evidence type="ECO:0000259" key="1">
    <source>
        <dbReference type="Pfam" id="PF22262"/>
    </source>
</evidence>
<reference evidence="2" key="1">
    <citation type="submission" date="2022-10" db="EMBL/GenBank/DDBJ databases">
        <title>Hoeflea sp. G2-23, isolated from marine algae.</title>
        <authorList>
            <person name="Kristyanto S."/>
            <person name="Kim J.M."/>
            <person name="Jeon C.O."/>
        </authorList>
    </citation>
    <scope>NUCLEOTIDE SEQUENCE</scope>
    <source>
        <strain evidence="2">G2-23</strain>
    </source>
</reference>
<proteinExistence type="predicted"/>
<comment type="caution">
    <text evidence="2">The sequence shown here is derived from an EMBL/GenBank/DDBJ whole genome shotgun (WGS) entry which is preliminary data.</text>
</comment>
<accession>A0ABT3Z2Z5</accession>
<evidence type="ECO:0000313" key="2">
    <source>
        <dbReference type="EMBL" id="MCY0146142.1"/>
    </source>
</evidence>
<evidence type="ECO:0000313" key="4">
    <source>
        <dbReference type="Proteomes" id="UP001073227"/>
    </source>
</evidence>
<dbReference type="Pfam" id="PF22262">
    <property type="entry name" value="DUF6950"/>
    <property type="match status" value="1"/>
</dbReference>
<gene>
    <name evidence="2" type="ORF">OEG84_00020</name>
    <name evidence="3" type="ORF">OEG84_25040</name>
</gene>